<keyword evidence="10" id="KW-1185">Reference proteome</keyword>
<dbReference type="Proteomes" id="UP000004507">
    <property type="component" value="Unassembled WGS sequence"/>
</dbReference>
<dbReference type="Pfam" id="PF02683">
    <property type="entry name" value="DsbD_TM"/>
    <property type="match status" value="1"/>
</dbReference>
<dbReference type="HOGENOM" id="CLU_053225_2_1_5"/>
<keyword evidence="4" id="KW-0201">Cytochrome c-type biogenesis</keyword>
<feature type="transmembrane region" description="Helical" evidence="7">
    <location>
        <begin position="244"/>
        <end position="266"/>
    </location>
</feature>
<name>A3V8K5_9RHOB</name>
<evidence type="ECO:0000256" key="7">
    <source>
        <dbReference type="SAM" id="Phobius"/>
    </source>
</evidence>
<keyword evidence="6 7" id="KW-0472">Membrane</keyword>
<evidence type="ECO:0000313" key="9">
    <source>
        <dbReference type="EMBL" id="EAQ05436.1"/>
    </source>
</evidence>
<protein>
    <submittedName>
        <fullName evidence="9">Putative cytochrome c-type biogenesis protein CcdA</fullName>
    </submittedName>
</protein>
<evidence type="ECO:0000259" key="8">
    <source>
        <dbReference type="Pfam" id="PF02683"/>
    </source>
</evidence>
<evidence type="ECO:0000256" key="5">
    <source>
        <dbReference type="ARBA" id="ARBA00022989"/>
    </source>
</evidence>
<sequence>MFHFVHQDVTQQGVTLRDCWSRNVVMLDTGLIFDAGLLPAMIVALAAGVLSFLSPCVLPVVPPYLAYMGGVSVTEMEKASTARRRVFIAALFFVMGLSTVFLLLGIAFSTMGRMLIGVQEYFVIGAGLVVMVLGAHFVGVFRIGFLDREMRLDAGDKGGSAFGAYLLGLAFAFGWTPCLGPVLGAILSLAASEADVGRGTVLLGAYAVGLGIPFLLVAAFFPRLKGVMGWMKRHMRQIEATSGLLLWTVGLMMLTGQFAAFSFWLLERFPFLASVG</sequence>
<dbReference type="GO" id="GO:0016020">
    <property type="term" value="C:membrane"/>
    <property type="evidence" value="ECO:0007669"/>
    <property type="project" value="UniProtKB-SubCell"/>
</dbReference>
<keyword evidence="5 7" id="KW-1133">Transmembrane helix</keyword>
<dbReference type="InterPro" id="IPR003834">
    <property type="entry name" value="Cyt_c_assmbl_TM_dom"/>
</dbReference>
<evidence type="ECO:0000256" key="1">
    <source>
        <dbReference type="ARBA" id="ARBA00004141"/>
    </source>
</evidence>
<feature type="domain" description="Cytochrome C biogenesis protein transmembrane" evidence="8">
    <location>
        <begin position="40"/>
        <end position="254"/>
    </location>
</feature>
<dbReference type="AlphaFoldDB" id="A3V8K5"/>
<feature type="transmembrane region" description="Helical" evidence="7">
    <location>
        <begin position="86"/>
        <end position="109"/>
    </location>
</feature>
<feature type="transmembrane region" description="Helical" evidence="7">
    <location>
        <begin position="37"/>
        <end position="65"/>
    </location>
</feature>
<keyword evidence="3 7" id="KW-0812">Transmembrane</keyword>
<dbReference type="PANTHER" id="PTHR31272:SF4">
    <property type="entry name" value="CYTOCHROME C-TYPE BIOGENESIS PROTEIN HI_1454-RELATED"/>
    <property type="match status" value="1"/>
</dbReference>
<dbReference type="eggNOG" id="COG0785">
    <property type="taxonomic scope" value="Bacteria"/>
</dbReference>
<dbReference type="GO" id="GO:0017004">
    <property type="term" value="P:cytochrome complex assembly"/>
    <property type="evidence" value="ECO:0007669"/>
    <property type="project" value="UniProtKB-KW"/>
</dbReference>
<dbReference type="STRING" id="314232.SKA53_03469"/>
<comment type="caution">
    <text evidence="9">The sequence shown here is derived from an EMBL/GenBank/DDBJ whole genome shotgun (WGS) entry which is preliminary data.</text>
</comment>
<proteinExistence type="inferred from homology"/>
<accession>A3V8K5</accession>
<dbReference type="InterPro" id="IPR051790">
    <property type="entry name" value="Cytochrome_c-biogenesis_DsbD"/>
</dbReference>
<comment type="similarity">
    <text evidence="2">Belongs to the DsbD family.</text>
</comment>
<dbReference type="PANTHER" id="PTHR31272">
    <property type="entry name" value="CYTOCHROME C-TYPE BIOGENESIS PROTEIN HI_1454-RELATED"/>
    <property type="match status" value="1"/>
</dbReference>
<comment type="subcellular location">
    <subcellularLocation>
        <location evidence="1">Membrane</location>
        <topology evidence="1">Multi-pass membrane protein</topology>
    </subcellularLocation>
</comment>
<feature type="transmembrane region" description="Helical" evidence="7">
    <location>
        <begin position="203"/>
        <end position="224"/>
    </location>
</feature>
<feature type="transmembrane region" description="Helical" evidence="7">
    <location>
        <begin position="121"/>
        <end position="141"/>
    </location>
</feature>
<organism evidence="9 10">
    <name type="scientific">Yoonia vestfoldensis SKA53</name>
    <dbReference type="NCBI Taxonomy" id="314232"/>
    <lineage>
        <taxon>Bacteria</taxon>
        <taxon>Pseudomonadati</taxon>
        <taxon>Pseudomonadota</taxon>
        <taxon>Alphaproteobacteria</taxon>
        <taxon>Rhodobacterales</taxon>
        <taxon>Paracoccaceae</taxon>
        <taxon>Yoonia</taxon>
    </lineage>
</organism>
<evidence type="ECO:0000256" key="4">
    <source>
        <dbReference type="ARBA" id="ARBA00022748"/>
    </source>
</evidence>
<evidence type="ECO:0000256" key="2">
    <source>
        <dbReference type="ARBA" id="ARBA00006143"/>
    </source>
</evidence>
<feature type="transmembrane region" description="Helical" evidence="7">
    <location>
        <begin position="162"/>
        <end position="191"/>
    </location>
</feature>
<evidence type="ECO:0000313" key="10">
    <source>
        <dbReference type="Proteomes" id="UP000004507"/>
    </source>
</evidence>
<evidence type="ECO:0000256" key="6">
    <source>
        <dbReference type="ARBA" id="ARBA00023136"/>
    </source>
</evidence>
<gene>
    <name evidence="9" type="ORF">SKA53_03469</name>
</gene>
<reference evidence="9 10" key="1">
    <citation type="submission" date="2006-01" db="EMBL/GenBank/DDBJ databases">
        <authorList>
            <person name="Hagstrom A."/>
            <person name="Ferriera S."/>
            <person name="Johnson J."/>
            <person name="Kravitz S."/>
            <person name="Halpern A."/>
            <person name="Remington K."/>
            <person name="Beeson K."/>
            <person name="Tran B."/>
            <person name="Rogers Y.-H."/>
            <person name="Friedman R."/>
            <person name="Venter J.C."/>
        </authorList>
    </citation>
    <scope>NUCLEOTIDE SEQUENCE [LARGE SCALE GENOMIC DNA]</scope>
    <source>
        <strain evidence="9 10">SKA53</strain>
    </source>
</reference>
<evidence type="ECO:0000256" key="3">
    <source>
        <dbReference type="ARBA" id="ARBA00022692"/>
    </source>
</evidence>
<dbReference type="EMBL" id="AAMS01000009">
    <property type="protein sequence ID" value="EAQ05436.1"/>
    <property type="molecule type" value="Genomic_DNA"/>
</dbReference>